<accession>A0A7X5Y4F3</accession>
<dbReference type="AlphaFoldDB" id="A0A7X5Y4F3"/>
<evidence type="ECO:0000313" key="1">
    <source>
        <dbReference type="EMBL" id="NJC05007.1"/>
    </source>
</evidence>
<dbReference type="SUPFAM" id="SSF54909">
    <property type="entry name" value="Dimeric alpha+beta barrel"/>
    <property type="match status" value="1"/>
</dbReference>
<dbReference type="EMBL" id="JAATJC010000001">
    <property type="protein sequence ID" value="NJC05007.1"/>
    <property type="molecule type" value="Genomic_DNA"/>
</dbReference>
<name>A0A7X5Y4F3_9SPHN</name>
<reference evidence="1 2" key="1">
    <citation type="submission" date="2020-03" db="EMBL/GenBank/DDBJ databases">
        <title>Genomic Encyclopedia of Type Strains, Phase IV (KMG-IV): sequencing the most valuable type-strain genomes for metagenomic binning, comparative biology and taxonomic classification.</title>
        <authorList>
            <person name="Goeker M."/>
        </authorList>
    </citation>
    <scope>NUCLEOTIDE SEQUENCE [LARGE SCALE GENOMIC DNA]</scope>
    <source>
        <strain evidence="1 2">DSM 16846</strain>
    </source>
</reference>
<dbReference type="Pfam" id="PF07237">
    <property type="entry name" value="DUF1428"/>
    <property type="match status" value="1"/>
</dbReference>
<dbReference type="InterPro" id="IPR011008">
    <property type="entry name" value="Dimeric_a/b-barrel"/>
</dbReference>
<dbReference type="RefSeq" id="WP_168067758.1">
    <property type="nucleotide sequence ID" value="NZ_JAATJC010000001.1"/>
</dbReference>
<gene>
    <name evidence="1" type="ORF">GGQ97_000800</name>
</gene>
<comment type="caution">
    <text evidence="1">The sequence shown here is derived from an EMBL/GenBank/DDBJ whole genome shotgun (WGS) entry which is preliminary data.</text>
</comment>
<organism evidence="1 2">
    <name type="scientific">Sphingomonas kaistensis</name>
    <dbReference type="NCBI Taxonomy" id="298708"/>
    <lineage>
        <taxon>Bacteria</taxon>
        <taxon>Pseudomonadati</taxon>
        <taxon>Pseudomonadota</taxon>
        <taxon>Alphaproteobacteria</taxon>
        <taxon>Sphingomonadales</taxon>
        <taxon>Sphingomonadaceae</taxon>
        <taxon>Sphingomonas</taxon>
    </lineage>
</organism>
<keyword evidence="2" id="KW-1185">Reference proteome</keyword>
<proteinExistence type="predicted"/>
<dbReference type="Gene3D" id="3.30.70.100">
    <property type="match status" value="1"/>
</dbReference>
<dbReference type="Proteomes" id="UP000558192">
    <property type="component" value="Unassembled WGS sequence"/>
</dbReference>
<sequence length="120" mass="13774">MAYVDGFVIPVKLTDKQAFIDHARQMDSIMMDEGALRIVECWADDVPEGKQTDFYRSVDRQEGETVCFSWIEWPDKATRDAAFARMGQNEEMMNTPMPFDGKRMIYGGFDPVVVLEKNHG</sequence>
<dbReference type="PIRSF" id="PIRSF007028">
    <property type="entry name" value="UCP007028"/>
    <property type="match status" value="1"/>
</dbReference>
<protein>
    <submittedName>
        <fullName evidence="1">Uncharacterized protein YbaA (DUF1428 family)</fullName>
    </submittedName>
</protein>
<evidence type="ECO:0000313" key="2">
    <source>
        <dbReference type="Proteomes" id="UP000558192"/>
    </source>
</evidence>
<dbReference type="InterPro" id="IPR009874">
    <property type="entry name" value="DUF1428"/>
</dbReference>